<dbReference type="InterPro" id="IPR014048">
    <property type="entry name" value="MethylDNA_cys_MeTrfase_DNA-bd"/>
</dbReference>
<evidence type="ECO:0000256" key="1">
    <source>
        <dbReference type="ARBA" id="ARBA00001286"/>
    </source>
</evidence>
<comment type="similarity">
    <text evidence="3">Belongs to the MGMT family.</text>
</comment>
<dbReference type="PANTHER" id="PTHR46460:SF1">
    <property type="entry name" value="METHYLATED-DNA--PROTEIN-CYSTEINE METHYLTRANSFERASE"/>
    <property type="match status" value="1"/>
</dbReference>
<dbReference type="AlphaFoldDB" id="A0AAV6VIN0"/>
<keyword evidence="6" id="KW-0489">Methyltransferase</keyword>
<evidence type="ECO:0000256" key="7">
    <source>
        <dbReference type="ARBA" id="ARBA00022679"/>
    </source>
</evidence>
<keyword evidence="9" id="KW-0234">DNA repair</keyword>
<dbReference type="GO" id="GO:0006281">
    <property type="term" value="P:DNA repair"/>
    <property type="evidence" value="ECO:0007669"/>
    <property type="project" value="UniProtKB-KW"/>
</dbReference>
<proteinExistence type="inferred from homology"/>
<comment type="function">
    <text evidence="2">Involved in the cellular defense against the biological effects of O6-methylguanine (O6-MeG) and O4-methylthymine (O4-MeT) in DNA. Repairs the methylated nucleobase in DNA by stoichiometrically transferring the methyl group to a cysteine residue in the enzyme. This is a suicide reaction: the enzyme is irreversibly inactivated.</text>
</comment>
<dbReference type="InterPro" id="IPR001497">
    <property type="entry name" value="MethylDNA_cys_MeTrfase_AS"/>
</dbReference>
<evidence type="ECO:0000256" key="3">
    <source>
        <dbReference type="ARBA" id="ARBA00008711"/>
    </source>
</evidence>
<dbReference type="PANTHER" id="PTHR46460">
    <property type="entry name" value="METHYLATED-DNA--PROTEIN-CYSTEINE METHYLTRANSFERASE"/>
    <property type="match status" value="1"/>
</dbReference>
<keyword evidence="15" id="KW-1185">Reference proteome</keyword>
<protein>
    <recommendedName>
        <fullName evidence="5">Methylated-DNA--protein-cysteine methyltransferase</fullName>
        <ecNumber evidence="4">2.1.1.63</ecNumber>
    </recommendedName>
    <alternativeName>
        <fullName evidence="10">6-O-methylguanine-DNA methyltransferase</fullName>
    </alternativeName>
    <alternativeName>
        <fullName evidence="11">O-6-methylguanine-DNA-alkyltransferase</fullName>
    </alternativeName>
</protein>
<comment type="catalytic activity">
    <reaction evidence="1">
        <text>a 4-O-methyl-thymidine in DNA + L-cysteinyl-[protein] = a thymidine in DNA + S-methyl-L-cysteinyl-[protein]</text>
        <dbReference type="Rhea" id="RHEA:53428"/>
        <dbReference type="Rhea" id="RHEA-COMP:10131"/>
        <dbReference type="Rhea" id="RHEA-COMP:10132"/>
        <dbReference type="Rhea" id="RHEA-COMP:13555"/>
        <dbReference type="Rhea" id="RHEA-COMP:13556"/>
        <dbReference type="ChEBI" id="CHEBI:29950"/>
        <dbReference type="ChEBI" id="CHEBI:82612"/>
        <dbReference type="ChEBI" id="CHEBI:137386"/>
        <dbReference type="ChEBI" id="CHEBI:137387"/>
        <dbReference type="EC" id="2.1.1.63"/>
    </reaction>
</comment>
<sequence>MSAKNVKSCSVCESYLETQIGVLKISHCSKGVHSIQIGEKENILLSNSCNDLKRGKKAKCLLNTLNWLKDYFDGDILQKPPAVCPLVMQSKGAFTQQVWSTLQTDIPPGHTVTYGALAQLSGRPGAARAVGTAMRRNPAPLVVPCHRVVKGGGALGNYSGGGGAALKAWLLKHEGAEEPGTACDALSPRGEGRRCPGDLLGGQRCYVEGVASEACGADFNK</sequence>
<dbReference type="NCBIfam" id="TIGR00589">
    <property type="entry name" value="ogt"/>
    <property type="match status" value="1"/>
</dbReference>
<dbReference type="PROSITE" id="PS00374">
    <property type="entry name" value="MGMT"/>
    <property type="match status" value="1"/>
</dbReference>
<organism evidence="14 15">
    <name type="scientific">Oedothorax gibbosus</name>
    <dbReference type="NCBI Taxonomy" id="931172"/>
    <lineage>
        <taxon>Eukaryota</taxon>
        <taxon>Metazoa</taxon>
        <taxon>Ecdysozoa</taxon>
        <taxon>Arthropoda</taxon>
        <taxon>Chelicerata</taxon>
        <taxon>Arachnida</taxon>
        <taxon>Araneae</taxon>
        <taxon>Araneomorphae</taxon>
        <taxon>Entelegynae</taxon>
        <taxon>Araneoidea</taxon>
        <taxon>Linyphiidae</taxon>
        <taxon>Erigoninae</taxon>
        <taxon>Oedothorax</taxon>
    </lineage>
</organism>
<dbReference type="EMBL" id="JAFNEN010000072">
    <property type="protein sequence ID" value="KAG8196330.1"/>
    <property type="molecule type" value="Genomic_DNA"/>
</dbReference>
<evidence type="ECO:0000256" key="10">
    <source>
        <dbReference type="ARBA" id="ARBA00030795"/>
    </source>
</evidence>
<comment type="catalytic activity">
    <reaction evidence="12">
        <text>a 6-O-methyl-2'-deoxyguanosine in DNA + L-cysteinyl-[protein] = S-methyl-L-cysteinyl-[protein] + a 2'-deoxyguanosine in DNA</text>
        <dbReference type="Rhea" id="RHEA:24000"/>
        <dbReference type="Rhea" id="RHEA-COMP:10131"/>
        <dbReference type="Rhea" id="RHEA-COMP:10132"/>
        <dbReference type="Rhea" id="RHEA-COMP:11367"/>
        <dbReference type="Rhea" id="RHEA-COMP:11368"/>
        <dbReference type="ChEBI" id="CHEBI:29950"/>
        <dbReference type="ChEBI" id="CHEBI:82612"/>
        <dbReference type="ChEBI" id="CHEBI:85445"/>
        <dbReference type="ChEBI" id="CHEBI:85448"/>
        <dbReference type="EC" id="2.1.1.63"/>
    </reaction>
</comment>
<feature type="domain" description="Methylated-DNA-[protein]-cysteine S-methyltransferase DNA binding" evidence="13">
    <location>
        <begin position="93"/>
        <end position="176"/>
    </location>
</feature>
<evidence type="ECO:0000313" key="14">
    <source>
        <dbReference type="EMBL" id="KAG8196330.1"/>
    </source>
</evidence>
<dbReference type="InterPro" id="IPR036217">
    <property type="entry name" value="MethylDNA_cys_MeTrfase_DNAb"/>
</dbReference>
<evidence type="ECO:0000313" key="15">
    <source>
        <dbReference type="Proteomes" id="UP000827092"/>
    </source>
</evidence>
<dbReference type="Pfam" id="PF01035">
    <property type="entry name" value="DNA_binding_1"/>
    <property type="match status" value="1"/>
</dbReference>
<name>A0AAV6VIN0_9ARAC</name>
<evidence type="ECO:0000259" key="13">
    <source>
        <dbReference type="Pfam" id="PF01035"/>
    </source>
</evidence>
<dbReference type="EC" id="2.1.1.63" evidence="4"/>
<dbReference type="Proteomes" id="UP000827092">
    <property type="component" value="Unassembled WGS sequence"/>
</dbReference>
<evidence type="ECO:0000256" key="8">
    <source>
        <dbReference type="ARBA" id="ARBA00022763"/>
    </source>
</evidence>
<dbReference type="Gene3D" id="1.10.10.10">
    <property type="entry name" value="Winged helix-like DNA-binding domain superfamily/Winged helix DNA-binding domain"/>
    <property type="match status" value="1"/>
</dbReference>
<evidence type="ECO:0000256" key="5">
    <source>
        <dbReference type="ARBA" id="ARBA00015377"/>
    </source>
</evidence>
<dbReference type="GO" id="GO:0005654">
    <property type="term" value="C:nucleoplasm"/>
    <property type="evidence" value="ECO:0007669"/>
    <property type="project" value="TreeGrafter"/>
</dbReference>
<dbReference type="InterPro" id="IPR036388">
    <property type="entry name" value="WH-like_DNA-bd_sf"/>
</dbReference>
<dbReference type="Gene3D" id="3.30.160.70">
    <property type="entry name" value="Methylated DNA-protein cysteine methyltransferase domain"/>
    <property type="match status" value="1"/>
</dbReference>
<evidence type="ECO:0000256" key="9">
    <source>
        <dbReference type="ARBA" id="ARBA00023204"/>
    </source>
</evidence>
<dbReference type="FunFam" id="1.10.10.10:FF:000214">
    <property type="entry name" value="Methylated-DNA--protein-cysteine methyltransferase"/>
    <property type="match status" value="1"/>
</dbReference>
<reference evidence="14 15" key="1">
    <citation type="journal article" date="2022" name="Nat. Ecol. Evol.">
        <title>A masculinizing supergene underlies an exaggerated male reproductive morph in a spider.</title>
        <authorList>
            <person name="Hendrickx F."/>
            <person name="De Corte Z."/>
            <person name="Sonet G."/>
            <person name="Van Belleghem S.M."/>
            <person name="Kostlbacher S."/>
            <person name="Vangestel C."/>
        </authorList>
    </citation>
    <scope>NUCLEOTIDE SEQUENCE [LARGE SCALE GENOMIC DNA]</scope>
    <source>
        <strain evidence="14">W744_W776</strain>
    </source>
</reference>
<evidence type="ECO:0000256" key="12">
    <source>
        <dbReference type="ARBA" id="ARBA00049348"/>
    </source>
</evidence>
<dbReference type="GO" id="GO:0032259">
    <property type="term" value="P:methylation"/>
    <property type="evidence" value="ECO:0007669"/>
    <property type="project" value="UniProtKB-KW"/>
</dbReference>
<evidence type="ECO:0000256" key="11">
    <source>
        <dbReference type="ARBA" id="ARBA00031621"/>
    </source>
</evidence>
<keyword evidence="8" id="KW-0227">DNA damage</keyword>
<evidence type="ECO:0000256" key="2">
    <source>
        <dbReference type="ARBA" id="ARBA00003317"/>
    </source>
</evidence>
<accession>A0AAV6VIN0</accession>
<keyword evidence="7" id="KW-0808">Transferase</keyword>
<evidence type="ECO:0000256" key="6">
    <source>
        <dbReference type="ARBA" id="ARBA00022603"/>
    </source>
</evidence>
<dbReference type="GO" id="GO:0003908">
    <property type="term" value="F:methylated-DNA-[protein]-cysteine S-methyltransferase activity"/>
    <property type="evidence" value="ECO:0007669"/>
    <property type="project" value="UniProtKB-EC"/>
</dbReference>
<comment type="caution">
    <text evidence="14">The sequence shown here is derived from an EMBL/GenBank/DDBJ whole genome shotgun (WGS) entry which is preliminary data.</text>
</comment>
<evidence type="ECO:0000256" key="4">
    <source>
        <dbReference type="ARBA" id="ARBA00011918"/>
    </source>
</evidence>
<dbReference type="CDD" id="cd06445">
    <property type="entry name" value="ATase"/>
    <property type="match status" value="1"/>
</dbReference>
<gene>
    <name evidence="14" type="ORF">JTE90_013815</name>
</gene>
<dbReference type="SUPFAM" id="SSF46767">
    <property type="entry name" value="Methylated DNA-protein cysteine methyltransferase, C-terminal domain"/>
    <property type="match status" value="1"/>
</dbReference>